<dbReference type="AlphaFoldDB" id="A0A512TRI9"/>
<dbReference type="Pfam" id="PF05133">
    <property type="entry name" value="SPP1_portal"/>
    <property type="match status" value="1"/>
</dbReference>
<accession>A0A512TRI9</accession>
<protein>
    <recommendedName>
        <fullName evidence="4">Phage portal protein</fullName>
    </recommendedName>
</protein>
<feature type="region of interest" description="Disordered" evidence="1">
    <location>
        <begin position="494"/>
        <end position="516"/>
    </location>
</feature>
<evidence type="ECO:0008006" key="4">
    <source>
        <dbReference type="Google" id="ProtNLM"/>
    </source>
</evidence>
<sequence length="516" mass="60919">METVEERQAKSVRDMLLNLPWNEIRERRQVLRDYIFYKGKSEDLEAAKNNPVLYGQNWPIDDNIDYKPTQEIRNKIKPLLRKQARWMFGKEPTLVFKADDLKDKDNCEDLRKYIEDVFENNDFWNNTRKAFLEATIKKRVLLRAEANPGQPIAIKYESIENFYYKEKNGKLLKVIFFEEDEQNVFKEEDKDKVYYLHTYYYKPIYHIILGDNENARLEYKPFYKKETYINTELQEDKTLDNEITISKTIPCWLIKNAGELNSKFGESDVTDLVDSQNQYNKRNSDFADALRFQMFGAEAIIDGKEDDVNKLTVAPNALHAIRTSDEAMERGKQATIQRQEYNIGNSGAIDAYLNRCDSDMREMLDMPKITDLNNIPSAKAMGYLYNDLMARCDEKFNDWEKPLLNLIDFIIEVGSFCYPGIFDKYWLLMNYTKIIKRNVPLPSDEDDKKDKAMDEVDRKVRSRKSYIKEFTNEEDAKKAFEEILEETTMLQNAQDSMLKDTNSEIDDINKQLEDEE</sequence>
<feature type="compositionally biased region" description="Basic and acidic residues" evidence="1">
    <location>
        <begin position="497"/>
        <end position="516"/>
    </location>
</feature>
<organism evidence="2 3">
    <name type="scientific">Clostridium butyricum</name>
    <dbReference type="NCBI Taxonomy" id="1492"/>
    <lineage>
        <taxon>Bacteria</taxon>
        <taxon>Bacillati</taxon>
        <taxon>Bacillota</taxon>
        <taxon>Clostridia</taxon>
        <taxon>Eubacteriales</taxon>
        <taxon>Clostridiaceae</taxon>
        <taxon>Clostridium</taxon>
    </lineage>
</organism>
<dbReference type="RefSeq" id="WP_146869040.1">
    <property type="nucleotide sequence ID" value="NZ_BKBC01000059.1"/>
</dbReference>
<dbReference type="InterPro" id="IPR021145">
    <property type="entry name" value="Portal_protein_SPP1_Gp6-like"/>
</dbReference>
<evidence type="ECO:0000313" key="2">
    <source>
        <dbReference type="EMBL" id="GEQ22723.1"/>
    </source>
</evidence>
<dbReference type="Proteomes" id="UP000321089">
    <property type="component" value="Unassembled WGS sequence"/>
</dbReference>
<dbReference type="EMBL" id="BKBC01000059">
    <property type="protein sequence ID" value="GEQ22723.1"/>
    <property type="molecule type" value="Genomic_DNA"/>
</dbReference>
<gene>
    <name evidence="2" type="ORF">CBU02nite_32290</name>
</gene>
<evidence type="ECO:0000256" key="1">
    <source>
        <dbReference type="SAM" id="MobiDB-lite"/>
    </source>
</evidence>
<evidence type="ECO:0000313" key="3">
    <source>
        <dbReference type="Proteomes" id="UP000321089"/>
    </source>
</evidence>
<reference evidence="2 3" key="1">
    <citation type="submission" date="2019-07" db="EMBL/GenBank/DDBJ databases">
        <title>Whole genome shotgun sequence of Clostridium butyricum NBRC 3858.</title>
        <authorList>
            <person name="Hosoyama A."/>
            <person name="Uohara A."/>
            <person name="Ohji S."/>
            <person name="Ichikawa N."/>
        </authorList>
    </citation>
    <scope>NUCLEOTIDE SEQUENCE [LARGE SCALE GENOMIC DNA]</scope>
    <source>
        <strain evidence="2 3">NBRC 3858</strain>
    </source>
</reference>
<comment type="caution">
    <text evidence="2">The sequence shown here is derived from an EMBL/GenBank/DDBJ whole genome shotgun (WGS) entry which is preliminary data.</text>
</comment>
<name>A0A512TRI9_CLOBU</name>
<proteinExistence type="predicted"/>